<keyword evidence="1" id="KW-0805">Transcription regulation</keyword>
<dbReference type="InterPro" id="IPR012318">
    <property type="entry name" value="HTH_CRP"/>
</dbReference>
<dbReference type="PANTHER" id="PTHR24567:SF26">
    <property type="entry name" value="REGULATORY PROTEIN YEIL"/>
    <property type="match status" value="1"/>
</dbReference>
<reference evidence="6 7" key="1">
    <citation type="submission" date="2016-10" db="EMBL/GenBank/DDBJ databases">
        <authorList>
            <person name="de Groot N.N."/>
        </authorList>
    </citation>
    <scope>NUCLEOTIDE SEQUENCE [LARGE SCALE GENOMIC DNA]</scope>
    <source>
        <strain evidence="6 7">AA1</strain>
    </source>
</reference>
<dbReference type="STRING" id="419481.SAMN05216233_10836"/>
<dbReference type="Gene3D" id="1.10.10.10">
    <property type="entry name" value="Winged helix-like DNA-binding domain superfamily/Winged helix DNA-binding domain"/>
    <property type="match status" value="1"/>
</dbReference>
<evidence type="ECO:0000259" key="5">
    <source>
        <dbReference type="PROSITE" id="PS51063"/>
    </source>
</evidence>
<dbReference type="RefSeq" id="WP_226860220.1">
    <property type="nucleotide sequence ID" value="NZ_FMUX01000008.1"/>
</dbReference>
<dbReference type="CDD" id="cd00038">
    <property type="entry name" value="CAP_ED"/>
    <property type="match status" value="1"/>
</dbReference>
<evidence type="ECO:0000256" key="3">
    <source>
        <dbReference type="ARBA" id="ARBA00023163"/>
    </source>
</evidence>
<proteinExistence type="predicted"/>
<protein>
    <submittedName>
        <fullName evidence="6">CRP/FNR family transcriptional regulator, anaerobic regulatory protein</fullName>
    </submittedName>
</protein>
<dbReference type="SUPFAM" id="SSF46785">
    <property type="entry name" value="Winged helix' DNA-binding domain"/>
    <property type="match status" value="1"/>
</dbReference>
<dbReference type="InterPro" id="IPR018490">
    <property type="entry name" value="cNMP-bd_dom_sf"/>
</dbReference>
<feature type="domain" description="Cyclic nucleotide-binding" evidence="4">
    <location>
        <begin position="20"/>
        <end position="140"/>
    </location>
</feature>
<dbReference type="InterPro" id="IPR014710">
    <property type="entry name" value="RmlC-like_jellyroll"/>
</dbReference>
<evidence type="ECO:0000259" key="4">
    <source>
        <dbReference type="PROSITE" id="PS50042"/>
    </source>
</evidence>
<evidence type="ECO:0000256" key="2">
    <source>
        <dbReference type="ARBA" id="ARBA00023125"/>
    </source>
</evidence>
<keyword evidence="2" id="KW-0238">DNA-binding</keyword>
<name>A0A1G5FFC1_9BACT</name>
<dbReference type="PROSITE" id="PS51063">
    <property type="entry name" value="HTH_CRP_2"/>
    <property type="match status" value="1"/>
</dbReference>
<dbReference type="GO" id="GO:0005829">
    <property type="term" value="C:cytosol"/>
    <property type="evidence" value="ECO:0007669"/>
    <property type="project" value="TreeGrafter"/>
</dbReference>
<dbReference type="GO" id="GO:0003700">
    <property type="term" value="F:DNA-binding transcription factor activity"/>
    <property type="evidence" value="ECO:0007669"/>
    <property type="project" value="TreeGrafter"/>
</dbReference>
<dbReference type="InterPro" id="IPR036390">
    <property type="entry name" value="WH_DNA-bd_sf"/>
</dbReference>
<keyword evidence="7" id="KW-1185">Reference proteome</keyword>
<sequence>MCRAKQIAGNDINELSIDFNFENTYSPEFEAFIVKARKKRASKGDTLFRQGAAAEELFLITAGRVKLNKVFEDGNELTLEMRKSGDFVGENIFLAGAQYPVTAYCMEDTTTCGFSKTEFEQLILDYPKIGLQVIKNMSERISWLTRRVRSLSLPNIEDRLFHVLFNIAKEHGTQSPKGIIIKFPLTHEELSILTGAHRVSITRAMKVLKRTGKIISEDRKLILPMVTETPGVHP</sequence>
<dbReference type="SMART" id="SM00419">
    <property type="entry name" value="HTH_CRP"/>
    <property type="match status" value="1"/>
</dbReference>
<dbReference type="SMART" id="SM00100">
    <property type="entry name" value="cNMP"/>
    <property type="match status" value="1"/>
</dbReference>
<evidence type="ECO:0000313" key="7">
    <source>
        <dbReference type="Proteomes" id="UP000198870"/>
    </source>
</evidence>
<dbReference type="InterPro" id="IPR050397">
    <property type="entry name" value="Env_Response_Regulators"/>
</dbReference>
<dbReference type="Pfam" id="PF13545">
    <property type="entry name" value="HTH_Crp_2"/>
    <property type="match status" value="1"/>
</dbReference>
<dbReference type="EMBL" id="FMUX01000008">
    <property type="protein sequence ID" value="SCY37877.1"/>
    <property type="molecule type" value="Genomic_DNA"/>
</dbReference>
<dbReference type="SUPFAM" id="SSF51206">
    <property type="entry name" value="cAMP-binding domain-like"/>
    <property type="match status" value="1"/>
</dbReference>
<dbReference type="Proteomes" id="UP000198870">
    <property type="component" value="Unassembled WGS sequence"/>
</dbReference>
<organism evidence="6 7">
    <name type="scientific">Desulfoluna spongiiphila</name>
    <dbReference type="NCBI Taxonomy" id="419481"/>
    <lineage>
        <taxon>Bacteria</taxon>
        <taxon>Pseudomonadati</taxon>
        <taxon>Thermodesulfobacteriota</taxon>
        <taxon>Desulfobacteria</taxon>
        <taxon>Desulfobacterales</taxon>
        <taxon>Desulfolunaceae</taxon>
        <taxon>Desulfoluna</taxon>
    </lineage>
</organism>
<dbReference type="InterPro" id="IPR036388">
    <property type="entry name" value="WH-like_DNA-bd_sf"/>
</dbReference>
<evidence type="ECO:0000313" key="6">
    <source>
        <dbReference type="EMBL" id="SCY37877.1"/>
    </source>
</evidence>
<gene>
    <name evidence="6" type="ORF">SAMN05216233_10836</name>
</gene>
<dbReference type="PANTHER" id="PTHR24567">
    <property type="entry name" value="CRP FAMILY TRANSCRIPTIONAL REGULATORY PROTEIN"/>
    <property type="match status" value="1"/>
</dbReference>
<keyword evidence="3" id="KW-0804">Transcription</keyword>
<dbReference type="Gene3D" id="2.60.120.10">
    <property type="entry name" value="Jelly Rolls"/>
    <property type="match status" value="1"/>
</dbReference>
<evidence type="ECO:0000256" key="1">
    <source>
        <dbReference type="ARBA" id="ARBA00023015"/>
    </source>
</evidence>
<dbReference type="GO" id="GO:0003677">
    <property type="term" value="F:DNA binding"/>
    <property type="evidence" value="ECO:0007669"/>
    <property type="project" value="UniProtKB-KW"/>
</dbReference>
<dbReference type="Pfam" id="PF00027">
    <property type="entry name" value="cNMP_binding"/>
    <property type="match status" value="1"/>
</dbReference>
<dbReference type="PROSITE" id="PS50042">
    <property type="entry name" value="CNMP_BINDING_3"/>
    <property type="match status" value="1"/>
</dbReference>
<accession>A0A1G5FFC1</accession>
<dbReference type="AlphaFoldDB" id="A0A1G5FFC1"/>
<feature type="domain" description="HTH crp-type" evidence="5">
    <location>
        <begin position="154"/>
        <end position="227"/>
    </location>
</feature>
<dbReference type="InterPro" id="IPR000595">
    <property type="entry name" value="cNMP-bd_dom"/>
</dbReference>